<organism evidence="1 2">
    <name type="scientific">Trichoderma asperellum (strain ATCC 204424 / CBS 433.97 / NBRC 101777)</name>
    <dbReference type="NCBI Taxonomy" id="1042311"/>
    <lineage>
        <taxon>Eukaryota</taxon>
        <taxon>Fungi</taxon>
        <taxon>Dikarya</taxon>
        <taxon>Ascomycota</taxon>
        <taxon>Pezizomycotina</taxon>
        <taxon>Sordariomycetes</taxon>
        <taxon>Hypocreomycetidae</taxon>
        <taxon>Hypocreales</taxon>
        <taxon>Hypocreaceae</taxon>
        <taxon>Trichoderma</taxon>
    </lineage>
</organism>
<reference evidence="1 2" key="1">
    <citation type="submission" date="2016-07" db="EMBL/GenBank/DDBJ databases">
        <title>Multiple horizontal gene transfer events from other fungi enriched the ability of initially mycotrophic Trichoderma (Ascomycota) to feed on dead plant biomass.</title>
        <authorList>
            <consortium name="DOE Joint Genome Institute"/>
            <person name="Aerts A."/>
            <person name="Atanasova L."/>
            <person name="Chenthamara K."/>
            <person name="Zhang J."/>
            <person name="Grujic M."/>
            <person name="Henrissat B."/>
            <person name="Kuo A."/>
            <person name="Salamov A."/>
            <person name="Lipzen A."/>
            <person name="Labutti K."/>
            <person name="Barry K."/>
            <person name="Miao Y."/>
            <person name="Rahimi M.J."/>
            <person name="Shen Q."/>
            <person name="Grigoriev I.V."/>
            <person name="Kubicek C.P."/>
            <person name="Druzhinina I.S."/>
        </authorList>
    </citation>
    <scope>NUCLEOTIDE SEQUENCE [LARGE SCALE GENOMIC DNA]</scope>
    <source>
        <strain evidence="1 2">CBS 433.97</strain>
    </source>
</reference>
<keyword evidence="2" id="KW-1185">Reference proteome</keyword>
<gene>
    <name evidence="1" type="ORF">M441DRAFT_350803</name>
</gene>
<dbReference type="EMBL" id="KZ679258">
    <property type="protein sequence ID" value="PTB44539.1"/>
    <property type="molecule type" value="Genomic_DNA"/>
</dbReference>
<evidence type="ECO:0000313" key="2">
    <source>
        <dbReference type="Proteomes" id="UP000240493"/>
    </source>
</evidence>
<accession>A0A2T3ZI99</accession>
<dbReference type="AlphaFoldDB" id="A0A2T3ZI99"/>
<dbReference type="Proteomes" id="UP000240493">
    <property type="component" value="Unassembled WGS sequence"/>
</dbReference>
<sequence length="92" mass="9993">MECVRMRSCARRNQDVPGASQWPVTTSMGPQTHPSFCRCKCSVGTAVKSDKKGPNGRTHWTRQGLGRCSIERILSSAFSVLLCLAGLPTLPS</sequence>
<proteinExistence type="predicted"/>
<protein>
    <submittedName>
        <fullName evidence="1">Uncharacterized protein</fullName>
    </submittedName>
</protein>
<name>A0A2T3ZI99_TRIA4</name>
<evidence type="ECO:0000313" key="1">
    <source>
        <dbReference type="EMBL" id="PTB44539.1"/>
    </source>
</evidence>